<gene>
    <name evidence="2" type="ORF">SAMN04489812_1465</name>
</gene>
<evidence type="ECO:0000259" key="1">
    <source>
        <dbReference type="Pfam" id="PF07969"/>
    </source>
</evidence>
<dbReference type="RefSeq" id="WP_091522205.1">
    <property type="nucleotide sequence ID" value="NZ_LT629772.1"/>
</dbReference>
<accession>A0A1H1R0M8</accession>
<dbReference type="SUPFAM" id="SSF51338">
    <property type="entry name" value="Composite domain of metallo-dependent hydrolases"/>
    <property type="match status" value="1"/>
</dbReference>
<keyword evidence="3" id="KW-1185">Reference proteome</keyword>
<dbReference type="PANTHER" id="PTHR11647:SF1">
    <property type="entry name" value="COLLAPSIN RESPONSE MEDIATOR PROTEIN"/>
    <property type="match status" value="1"/>
</dbReference>
<dbReference type="AlphaFoldDB" id="A0A1H1R0M8"/>
<dbReference type="STRING" id="630515.SAMN04489812_1465"/>
<feature type="domain" description="Amidohydrolase 3" evidence="1">
    <location>
        <begin position="424"/>
        <end position="519"/>
    </location>
</feature>
<dbReference type="OrthoDB" id="9766983at2"/>
<evidence type="ECO:0000313" key="3">
    <source>
        <dbReference type="Proteomes" id="UP000199103"/>
    </source>
</evidence>
<protein>
    <submittedName>
        <fullName evidence="2">Dihydroorotase</fullName>
    </submittedName>
</protein>
<dbReference type="GO" id="GO:0005829">
    <property type="term" value="C:cytosol"/>
    <property type="evidence" value="ECO:0007669"/>
    <property type="project" value="TreeGrafter"/>
</dbReference>
<proteinExistence type="predicted"/>
<dbReference type="PANTHER" id="PTHR11647">
    <property type="entry name" value="HYDRANTOINASE/DIHYDROPYRIMIDINASE FAMILY MEMBER"/>
    <property type="match status" value="1"/>
</dbReference>
<dbReference type="InterPro" id="IPR032466">
    <property type="entry name" value="Metal_Hydrolase"/>
</dbReference>
<dbReference type="InterPro" id="IPR013108">
    <property type="entry name" value="Amidohydro_3"/>
</dbReference>
<name>A0A1H1R0M8_9ACTN</name>
<dbReference type="Pfam" id="PF07969">
    <property type="entry name" value="Amidohydro_3"/>
    <property type="match status" value="2"/>
</dbReference>
<dbReference type="Proteomes" id="UP000199103">
    <property type="component" value="Chromosome I"/>
</dbReference>
<evidence type="ECO:0000313" key="2">
    <source>
        <dbReference type="EMBL" id="SDS29341.1"/>
    </source>
</evidence>
<feature type="domain" description="Amidohydrolase 3" evidence="1">
    <location>
        <begin position="47"/>
        <end position="250"/>
    </location>
</feature>
<dbReference type="EMBL" id="LT629772">
    <property type="protein sequence ID" value="SDS29341.1"/>
    <property type="molecule type" value="Genomic_DNA"/>
</dbReference>
<dbReference type="GO" id="GO:0016812">
    <property type="term" value="F:hydrolase activity, acting on carbon-nitrogen (but not peptide) bonds, in cyclic amides"/>
    <property type="evidence" value="ECO:0007669"/>
    <property type="project" value="TreeGrafter"/>
</dbReference>
<dbReference type="SUPFAM" id="SSF51556">
    <property type="entry name" value="Metallo-dependent hydrolases"/>
    <property type="match status" value="1"/>
</dbReference>
<organism evidence="2 3">
    <name type="scientific">Microlunatus soli</name>
    <dbReference type="NCBI Taxonomy" id="630515"/>
    <lineage>
        <taxon>Bacteria</taxon>
        <taxon>Bacillati</taxon>
        <taxon>Actinomycetota</taxon>
        <taxon>Actinomycetes</taxon>
        <taxon>Propionibacteriales</taxon>
        <taxon>Propionibacteriaceae</taxon>
        <taxon>Microlunatus</taxon>
    </lineage>
</organism>
<dbReference type="Gene3D" id="3.20.20.140">
    <property type="entry name" value="Metal-dependent hydrolases"/>
    <property type="match status" value="2"/>
</dbReference>
<dbReference type="InterPro" id="IPR050378">
    <property type="entry name" value="Metallo-dep_Hydrolases_sf"/>
</dbReference>
<sequence>MAGRATLLRGGLVIDGTGADPQRRDLVLADGAVADGVIVDRVADATIIDVTGRLVLPGFVDIHTHSDLTLLSAPDAPSRVRQGITTEVIGNCGLGTFPVGRAVASAIGPDRAGIRAAVSYLDLDPAIAWDWEDLGGYREELIRRRPAVNVAALVGHLPLHAGVCGFDNLPPTDHQLRRMQELLAGELAAGAVGLSTGLVYPPLTTVGEQELTMLAEVVRDHDALFAWHVRDYADDLVSSVQLALRVARRTGCRTQISHLNAVGRRNWPAIGPVLAEIDAARVDGVEVGIDLYPYLYGNAPLAQLLPDWAQQGPVERWRPLLAERDVRRRIADHWRDPAVGWDEITISRIAAADDCTLIGHSVAASAADLRTDPVTLALDLLTDHGTGVLMVAGGRSTEVMNRVLGHPGCVIASDGLSLDPHGPTGTGSPHPRSYGCFARYLADVISTDPPPSDLSDAVARCTSRPAARVGLNRGRLLTGAAADVVVIDPARLADRASFSEPQQFPAGIEHVLVGGVPVVRDGQPTGARPGVMLSATTYP</sequence>
<reference evidence="2 3" key="1">
    <citation type="submission" date="2016-10" db="EMBL/GenBank/DDBJ databases">
        <authorList>
            <person name="de Groot N.N."/>
        </authorList>
    </citation>
    <scope>NUCLEOTIDE SEQUENCE [LARGE SCALE GENOMIC DNA]</scope>
    <source>
        <strain evidence="2 3">DSM 21800</strain>
    </source>
</reference>
<dbReference type="InterPro" id="IPR011059">
    <property type="entry name" value="Metal-dep_hydrolase_composite"/>
</dbReference>